<accession>A0A1Y5PCT3</accession>
<sequence>MVGAGGATTFGLNLLPSVGLSTFSVGVADGLLDGVVETVVVVVAGGGVLFSSLLHDATNEAMAMRAAPPTTAAIRALMEGVFMRFLFRSGELALAGGLR</sequence>
<dbReference type="AlphaFoldDB" id="A0A1Y5PCT3"/>
<name>A0A1Y5PCT3_9MYCO</name>
<organism evidence="2">
    <name type="scientific">uncultured Mycobacterium sp</name>
    <dbReference type="NCBI Taxonomy" id="171292"/>
    <lineage>
        <taxon>Bacteria</taxon>
        <taxon>Bacillati</taxon>
        <taxon>Actinomycetota</taxon>
        <taxon>Actinomycetes</taxon>
        <taxon>Mycobacteriales</taxon>
        <taxon>Mycobacteriaceae</taxon>
        <taxon>Mycobacterium</taxon>
        <taxon>environmental samples</taxon>
    </lineage>
</organism>
<evidence type="ECO:0000313" key="2">
    <source>
        <dbReference type="EMBL" id="SBS76443.1"/>
    </source>
</evidence>
<dbReference type="EMBL" id="FLQS01000024">
    <property type="protein sequence ID" value="SBS76302.1"/>
    <property type="molecule type" value="Genomic_DNA"/>
</dbReference>
<evidence type="ECO:0000313" key="1">
    <source>
        <dbReference type="EMBL" id="SBS76302.1"/>
    </source>
</evidence>
<proteinExistence type="predicted"/>
<reference evidence="2" key="1">
    <citation type="submission" date="2016-03" db="EMBL/GenBank/DDBJ databases">
        <authorList>
            <person name="Ploux O."/>
        </authorList>
    </citation>
    <scope>NUCLEOTIDE SEQUENCE</scope>
    <source>
        <strain evidence="2">UC10</strain>
    </source>
</reference>
<protein>
    <submittedName>
        <fullName evidence="2">Uncharacterized protein</fullName>
    </submittedName>
</protein>
<gene>
    <name evidence="1" type="ORF">MHPYR_300057</name>
    <name evidence="2" type="ORF">MHPYR_320021</name>
</gene>
<dbReference type="EMBL" id="FLQS01000026">
    <property type="protein sequence ID" value="SBS76443.1"/>
    <property type="molecule type" value="Genomic_DNA"/>
</dbReference>